<keyword evidence="2 8" id="KW-1003">Cell membrane</keyword>
<keyword evidence="6 8" id="KW-0472">Membrane</keyword>
<keyword evidence="4 8" id="KW-0812">Transmembrane</keyword>
<dbReference type="PANTHER" id="PTHR38686">
    <property type="entry name" value="APOLIPOPROTEIN N-ACYLTRANSFERASE"/>
    <property type="match status" value="1"/>
</dbReference>
<dbReference type="GO" id="GO:0016410">
    <property type="term" value="F:N-acyltransferase activity"/>
    <property type="evidence" value="ECO:0007669"/>
    <property type="project" value="UniProtKB-UniRule"/>
</dbReference>
<feature type="transmembrane region" description="Helical" evidence="8">
    <location>
        <begin position="20"/>
        <end position="37"/>
    </location>
</feature>
<dbReference type="InterPro" id="IPR004563">
    <property type="entry name" value="Apolipo_AcylTrfase"/>
</dbReference>
<feature type="domain" description="CN hydrolase" evidence="9">
    <location>
        <begin position="205"/>
        <end position="452"/>
    </location>
</feature>
<dbReference type="InterPro" id="IPR036526">
    <property type="entry name" value="C-N_Hydrolase_sf"/>
</dbReference>
<keyword evidence="7 8" id="KW-0012">Acyltransferase</keyword>
<feature type="transmembrane region" description="Helical" evidence="8">
    <location>
        <begin position="139"/>
        <end position="163"/>
    </location>
</feature>
<dbReference type="HAMAP" id="MF_01148">
    <property type="entry name" value="Lnt"/>
    <property type="match status" value="1"/>
</dbReference>
<sequence>MLAVVAAGFALYAGSPPRELWWLAPIAFAVFAAVLRGRKARAGFGYGLLFGFAFLLPLLGWLQDFLGADFGPWPWLGVAAVQALFVALGGAGMARVSRLPGAPVWMAAVFVAAEALRSAVPFGGFPWGRLAFTQDTGLFLPLAALGGTAVVSFAVAVVGGGLAELARRARTPRRWAAPLAAVLVPVVGGLAMLPFIGTDPNAGTARVAIVQGNAPNLGLGLLYEDGVLHANHIAAAQQLAADQAKGPLDFVVLPEQVGSWGPSQTDPDLSGVAAQLGVPLVVGGLGKDPDGSLRNQIVRWDPATGAGDRYVKQHLVPFAETIPMRPVARLVSPFVDRFRSDMVPDDKPGVLDVGGVRLGVGICYDVAYDDVFTGATQEGATLLAVPTNNAWYGHSEMSYQQLAMSRLRAVEHGRAVLVAATSGVSAVVQPDGTVTQQTELFTAQNLIAEVPLRSTQTLATRLGSAPMWTLVVLGVGAVALSWWRPRRTADA</sequence>
<dbReference type="CDD" id="cd07571">
    <property type="entry name" value="ALP_N-acyl_transferase"/>
    <property type="match status" value="1"/>
</dbReference>
<name>A0A1H3TG14_9PSEU</name>
<comment type="catalytic activity">
    <reaction evidence="8">
        <text>N-terminal S-1,2-diacyl-sn-glyceryl-L-cysteinyl-[lipoprotein] + a glycerophospholipid = N-acyl-S-1,2-diacyl-sn-glyceryl-L-cysteinyl-[lipoprotein] + a 2-acyl-sn-glycero-3-phospholipid + H(+)</text>
        <dbReference type="Rhea" id="RHEA:48228"/>
        <dbReference type="Rhea" id="RHEA-COMP:14681"/>
        <dbReference type="Rhea" id="RHEA-COMP:14684"/>
        <dbReference type="ChEBI" id="CHEBI:15378"/>
        <dbReference type="ChEBI" id="CHEBI:136912"/>
        <dbReference type="ChEBI" id="CHEBI:140656"/>
        <dbReference type="ChEBI" id="CHEBI:140657"/>
        <dbReference type="ChEBI" id="CHEBI:140660"/>
        <dbReference type="EC" id="2.3.1.269"/>
    </reaction>
</comment>
<dbReference type="InterPro" id="IPR045378">
    <property type="entry name" value="LNT_N"/>
</dbReference>
<organism evidence="10 11">
    <name type="scientific">Saccharopolyspora shandongensis</name>
    <dbReference type="NCBI Taxonomy" id="418495"/>
    <lineage>
        <taxon>Bacteria</taxon>
        <taxon>Bacillati</taxon>
        <taxon>Actinomycetota</taxon>
        <taxon>Actinomycetes</taxon>
        <taxon>Pseudonocardiales</taxon>
        <taxon>Pseudonocardiaceae</taxon>
        <taxon>Saccharopolyspora</taxon>
    </lineage>
</organism>
<feature type="transmembrane region" description="Helical" evidence="8">
    <location>
        <begin position="104"/>
        <end position="127"/>
    </location>
</feature>
<dbReference type="UniPathway" id="UPA00666"/>
<dbReference type="PANTHER" id="PTHR38686:SF1">
    <property type="entry name" value="APOLIPOPROTEIN N-ACYLTRANSFERASE"/>
    <property type="match status" value="1"/>
</dbReference>
<dbReference type="GO" id="GO:0042158">
    <property type="term" value="P:lipoprotein biosynthetic process"/>
    <property type="evidence" value="ECO:0007669"/>
    <property type="project" value="UniProtKB-UniRule"/>
</dbReference>
<keyword evidence="11" id="KW-1185">Reference proteome</keyword>
<feature type="transmembrane region" description="Helical" evidence="8">
    <location>
        <begin position="44"/>
        <end position="61"/>
    </location>
</feature>
<evidence type="ECO:0000313" key="11">
    <source>
        <dbReference type="Proteomes" id="UP000199529"/>
    </source>
</evidence>
<comment type="function">
    <text evidence="8">Catalyzes the phospholipid dependent N-acylation of the N-terminal cysteine of apolipoprotein, the last step in lipoprotein maturation.</text>
</comment>
<evidence type="ECO:0000256" key="2">
    <source>
        <dbReference type="ARBA" id="ARBA00022475"/>
    </source>
</evidence>
<comment type="subcellular location">
    <subcellularLocation>
        <location evidence="1 8">Cell membrane</location>
        <topology evidence="1 8">Multi-pass membrane protein</topology>
    </subcellularLocation>
</comment>
<dbReference type="AlphaFoldDB" id="A0A1H3TG14"/>
<comment type="similarity">
    <text evidence="8">Belongs to the CN hydrolase family. Apolipoprotein N-acyltransferase subfamily.</text>
</comment>
<feature type="transmembrane region" description="Helical" evidence="8">
    <location>
        <begin position="465"/>
        <end position="483"/>
    </location>
</feature>
<evidence type="ECO:0000256" key="5">
    <source>
        <dbReference type="ARBA" id="ARBA00022989"/>
    </source>
</evidence>
<keyword evidence="10" id="KW-0449">Lipoprotein</keyword>
<protein>
    <recommendedName>
        <fullName evidence="8">Apolipoprotein N-acyltransferase</fullName>
        <shortName evidence="8">ALP N-acyltransferase</shortName>
        <ecNumber evidence="8">2.3.1.269</ecNumber>
    </recommendedName>
</protein>
<evidence type="ECO:0000256" key="8">
    <source>
        <dbReference type="HAMAP-Rule" id="MF_01148"/>
    </source>
</evidence>
<dbReference type="Gene3D" id="3.60.110.10">
    <property type="entry name" value="Carbon-nitrogen hydrolase"/>
    <property type="match status" value="1"/>
</dbReference>
<evidence type="ECO:0000259" key="9">
    <source>
        <dbReference type="PROSITE" id="PS50263"/>
    </source>
</evidence>
<evidence type="ECO:0000256" key="1">
    <source>
        <dbReference type="ARBA" id="ARBA00004651"/>
    </source>
</evidence>
<dbReference type="EC" id="2.3.1.269" evidence="8"/>
<dbReference type="Pfam" id="PF00795">
    <property type="entry name" value="CN_hydrolase"/>
    <property type="match status" value="1"/>
</dbReference>
<dbReference type="EMBL" id="FNOK01000082">
    <property type="protein sequence ID" value="SDZ49184.1"/>
    <property type="molecule type" value="Genomic_DNA"/>
</dbReference>
<keyword evidence="3 8" id="KW-0808">Transferase</keyword>
<proteinExistence type="inferred from homology"/>
<dbReference type="PROSITE" id="PS50263">
    <property type="entry name" value="CN_HYDROLASE"/>
    <property type="match status" value="1"/>
</dbReference>
<dbReference type="InterPro" id="IPR003010">
    <property type="entry name" value="C-N_Hydrolase"/>
</dbReference>
<accession>A0A1H3TG14</accession>
<evidence type="ECO:0000256" key="7">
    <source>
        <dbReference type="ARBA" id="ARBA00023315"/>
    </source>
</evidence>
<comment type="pathway">
    <text evidence="8">Protein modification; lipoprotein biosynthesis (N-acyl transfer).</text>
</comment>
<gene>
    <name evidence="8" type="primary">lnt</name>
    <name evidence="10" type="ORF">SAMN05216215_108218</name>
</gene>
<feature type="transmembrane region" description="Helical" evidence="8">
    <location>
        <begin position="73"/>
        <end position="92"/>
    </location>
</feature>
<evidence type="ECO:0000256" key="6">
    <source>
        <dbReference type="ARBA" id="ARBA00023136"/>
    </source>
</evidence>
<feature type="transmembrane region" description="Helical" evidence="8">
    <location>
        <begin position="175"/>
        <end position="196"/>
    </location>
</feature>
<evidence type="ECO:0000256" key="4">
    <source>
        <dbReference type="ARBA" id="ARBA00022692"/>
    </source>
</evidence>
<dbReference type="OrthoDB" id="9804277at2"/>
<dbReference type="SUPFAM" id="SSF56317">
    <property type="entry name" value="Carbon-nitrogen hydrolase"/>
    <property type="match status" value="1"/>
</dbReference>
<evidence type="ECO:0000313" key="10">
    <source>
        <dbReference type="EMBL" id="SDZ49184.1"/>
    </source>
</evidence>
<dbReference type="NCBIfam" id="TIGR00546">
    <property type="entry name" value="lnt"/>
    <property type="match status" value="1"/>
</dbReference>
<evidence type="ECO:0000256" key="3">
    <source>
        <dbReference type="ARBA" id="ARBA00022679"/>
    </source>
</evidence>
<reference evidence="11" key="1">
    <citation type="submission" date="2016-10" db="EMBL/GenBank/DDBJ databases">
        <authorList>
            <person name="Varghese N."/>
            <person name="Submissions S."/>
        </authorList>
    </citation>
    <scope>NUCLEOTIDE SEQUENCE [LARGE SCALE GENOMIC DNA]</scope>
    <source>
        <strain evidence="11">CGMCC 4.3530</strain>
    </source>
</reference>
<keyword evidence="5 8" id="KW-1133">Transmembrane helix</keyword>
<dbReference type="STRING" id="418495.SAMN05216215_108218"/>
<dbReference type="Pfam" id="PF20154">
    <property type="entry name" value="LNT_N"/>
    <property type="match status" value="1"/>
</dbReference>
<dbReference type="GO" id="GO:0005886">
    <property type="term" value="C:plasma membrane"/>
    <property type="evidence" value="ECO:0007669"/>
    <property type="project" value="UniProtKB-SubCell"/>
</dbReference>
<dbReference type="Proteomes" id="UP000199529">
    <property type="component" value="Unassembled WGS sequence"/>
</dbReference>